<dbReference type="PANTHER" id="PTHR18945">
    <property type="entry name" value="NEUROTRANSMITTER GATED ION CHANNEL"/>
    <property type="match status" value="1"/>
</dbReference>
<dbReference type="InterPro" id="IPR036734">
    <property type="entry name" value="Neur_chan_lig-bd_sf"/>
</dbReference>
<evidence type="ECO:0000256" key="6">
    <source>
        <dbReference type="RuleBase" id="RU000687"/>
    </source>
</evidence>
<feature type="transmembrane region" description="Helical" evidence="6">
    <location>
        <begin position="242"/>
        <end position="266"/>
    </location>
</feature>
<dbReference type="Pfam" id="PF02931">
    <property type="entry name" value="Neur_chan_LBD"/>
    <property type="match status" value="1"/>
</dbReference>
<dbReference type="SUPFAM" id="SSF90112">
    <property type="entry name" value="Neurotransmitter-gated ion-channel transmembrane pore"/>
    <property type="match status" value="1"/>
</dbReference>
<feature type="chain" id="PRO_5042621112" evidence="6">
    <location>
        <begin position="23"/>
        <end position="488"/>
    </location>
</feature>
<dbReference type="GO" id="GO:0016020">
    <property type="term" value="C:membrane"/>
    <property type="evidence" value="ECO:0007669"/>
    <property type="project" value="UniProtKB-SubCell"/>
</dbReference>
<keyword evidence="8" id="KW-1185">Reference proteome</keyword>
<dbReference type="PROSITE" id="PS00236">
    <property type="entry name" value="NEUROTR_ION_CHANNEL"/>
    <property type="match status" value="1"/>
</dbReference>
<dbReference type="AlphaFoldDB" id="A0A8J1UNZ9"/>
<comment type="similarity">
    <text evidence="2">Belongs to the ligand-gated ion channel (TC 1.A.9) family. Acetylcholine receptor (TC 1.A.9.1) subfamily.</text>
</comment>
<organism evidence="7 8">
    <name type="scientific">Owenia fusiformis</name>
    <name type="common">Polychaete worm</name>
    <dbReference type="NCBI Taxonomy" id="6347"/>
    <lineage>
        <taxon>Eukaryota</taxon>
        <taxon>Metazoa</taxon>
        <taxon>Spiralia</taxon>
        <taxon>Lophotrochozoa</taxon>
        <taxon>Annelida</taxon>
        <taxon>Polychaeta</taxon>
        <taxon>Sedentaria</taxon>
        <taxon>Canalipalpata</taxon>
        <taxon>Sabellida</taxon>
        <taxon>Oweniida</taxon>
        <taxon>Oweniidae</taxon>
        <taxon>Owenia</taxon>
    </lineage>
</organism>
<gene>
    <name evidence="7" type="ORF">OFUS_LOCUS18465</name>
</gene>
<name>A0A8J1UNZ9_OWEFU</name>
<dbReference type="GO" id="GO:0005230">
    <property type="term" value="F:extracellular ligand-gated monoatomic ion channel activity"/>
    <property type="evidence" value="ECO:0007669"/>
    <property type="project" value="InterPro"/>
</dbReference>
<dbReference type="InterPro" id="IPR036719">
    <property type="entry name" value="Neuro-gated_channel_TM_sf"/>
</dbReference>
<dbReference type="FunFam" id="2.70.170.10:FF:000016">
    <property type="entry name" value="Nicotinic acetylcholine receptor subunit"/>
    <property type="match status" value="1"/>
</dbReference>
<dbReference type="SUPFAM" id="SSF63712">
    <property type="entry name" value="Nicotinic receptor ligand binding domain-like"/>
    <property type="match status" value="1"/>
</dbReference>
<feature type="transmembrane region" description="Helical" evidence="6">
    <location>
        <begin position="302"/>
        <end position="329"/>
    </location>
</feature>
<dbReference type="Proteomes" id="UP000749559">
    <property type="component" value="Unassembled WGS sequence"/>
</dbReference>
<dbReference type="InterPro" id="IPR006202">
    <property type="entry name" value="Neur_chan_lig-bd"/>
</dbReference>
<reference evidence="7" key="1">
    <citation type="submission" date="2022-03" db="EMBL/GenBank/DDBJ databases">
        <authorList>
            <person name="Martin C."/>
        </authorList>
    </citation>
    <scope>NUCLEOTIDE SEQUENCE</scope>
</reference>
<dbReference type="EMBL" id="CAIIXF020000009">
    <property type="protein sequence ID" value="CAH1793639.1"/>
    <property type="molecule type" value="Genomic_DNA"/>
</dbReference>
<keyword evidence="6" id="KW-0732">Signal</keyword>
<dbReference type="OrthoDB" id="5975154at2759"/>
<dbReference type="InterPro" id="IPR006029">
    <property type="entry name" value="Neurotrans-gated_channel_TM"/>
</dbReference>
<proteinExistence type="inferred from homology"/>
<sequence>MKMWRIWSLVYFELYIWCFTSGNTLNSKGYDILLHDHLLKDYLVTSRPAASEHDLINVTTDIALNQIRELNEPKRFLQTVVWFRFYWTDFRLQWEPQDYGNLTEIRFMKSEIWVPDIMLYNNADEHRSSIQLYSDVLITSYHTGYTIWLVPGVVKTSCQIDMTFYPFDTQQCEIQIGSWSYHGFQLDLHLKNPTGDKYNFLEHGEWDFVAFPAKRNVIYYGCCPEPYVDATFTAILRRKSMFYIYNLILPCTLVLVVSMSGFLLPIESGERAQLSVMLLLSMIVLQLSIASDIPSQSDVIPIVSQFLGTITFIMCCSVILSIGSIALHFKGIHGKEVPEVVQKIVIQYMGRFVGIKFKSHHDFIIENDTRHCRCKNNNFNLEERNLDDTGKRDSERRHFDIEIIESNENSTATRVFKKELKDIYKMIDHMNKDRQAKENEQRDLEKCRNDWAKVAVVIDRYMLLAEFVGALTASLLIFLNQDRNYYLD</sequence>
<feature type="transmembrane region" description="Helical" evidence="6">
    <location>
        <begin position="461"/>
        <end position="479"/>
    </location>
</feature>
<dbReference type="InterPro" id="IPR018000">
    <property type="entry name" value="Neurotransmitter_ion_chnl_CS"/>
</dbReference>
<keyword evidence="6" id="KW-0813">Transport</keyword>
<keyword evidence="6" id="KW-0406">Ion transport</keyword>
<protein>
    <submittedName>
        <fullName evidence="7">Uncharacterized protein</fullName>
    </submittedName>
</protein>
<keyword evidence="3 6" id="KW-0812">Transmembrane</keyword>
<dbReference type="CDD" id="cd19051">
    <property type="entry name" value="LGIC_TM_cation"/>
    <property type="match status" value="1"/>
</dbReference>
<dbReference type="GO" id="GO:0004888">
    <property type="term" value="F:transmembrane signaling receptor activity"/>
    <property type="evidence" value="ECO:0007669"/>
    <property type="project" value="InterPro"/>
</dbReference>
<feature type="signal peptide" evidence="6">
    <location>
        <begin position="1"/>
        <end position="22"/>
    </location>
</feature>
<evidence type="ECO:0000256" key="5">
    <source>
        <dbReference type="ARBA" id="ARBA00023136"/>
    </source>
</evidence>
<dbReference type="Pfam" id="PF02932">
    <property type="entry name" value="Neur_chan_memb"/>
    <property type="match status" value="1"/>
</dbReference>
<evidence type="ECO:0000256" key="2">
    <source>
        <dbReference type="ARBA" id="ARBA00009237"/>
    </source>
</evidence>
<keyword evidence="6" id="KW-0407">Ion channel</keyword>
<comment type="subcellular location">
    <subcellularLocation>
        <location evidence="1">Membrane</location>
        <topology evidence="1">Multi-pass membrane protein</topology>
    </subcellularLocation>
</comment>
<dbReference type="Gene3D" id="1.20.58.390">
    <property type="entry name" value="Neurotransmitter-gated ion-channel transmembrane domain"/>
    <property type="match status" value="1"/>
</dbReference>
<keyword evidence="4 6" id="KW-1133">Transmembrane helix</keyword>
<dbReference type="Gene3D" id="2.70.170.10">
    <property type="entry name" value="Neurotransmitter-gated ion-channel ligand-binding domain"/>
    <property type="match status" value="1"/>
</dbReference>
<dbReference type="InterPro" id="IPR038050">
    <property type="entry name" value="Neuro_actylchol_rec"/>
</dbReference>
<feature type="transmembrane region" description="Helical" evidence="6">
    <location>
        <begin position="272"/>
        <end position="290"/>
    </location>
</feature>
<keyword evidence="5 6" id="KW-0472">Membrane</keyword>
<evidence type="ECO:0000313" key="7">
    <source>
        <dbReference type="EMBL" id="CAH1793639.1"/>
    </source>
</evidence>
<dbReference type="CDD" id="cd18997">
    <property type="entry name" value="LGIC_ECD_nAChR"/>
    <property type="match status" value="1"/>
</dbReference>
<evidence type="ECO:0000256" key="3">
    <source>
        <dbReference type="ARBA" id="ARBA00022692"/>
    </source>
</evidence>
<accession>A0A8J1UNZ9</accession>
<evidence type="ECO:0000256" key="4">
    <source>
        <dbReference type="ARBA" id="ARBA00022989"/>
    </source>
</evidence>
<evidence type="ECO:0000313" key="8">
    <source>
        <dbReference type="Proteomes" id="UP000749559"/>
    </source>
</evidence>
<evidence type="ECO:0000256" key="1">
    <source>
        <dbReference type="ARBA" id="ARBA00004141"/>
    </source>
</evidence>
<comment type="caution">
    <text evidence="7">The sequence shown here is derived from an EMBL/GenBank/DDBJ whole genome shotgun (WGS) entry which is preliminary data.</text>
</comment>
<dbReference type="PRINTS" id="PR00252">
    <property type="entry name" value="NRIONCHANNEL"/>
</dbReference>
<dbReference type="InterPro" id="IPR006201">
    <property type="entry name" value="Neur_channel"/>
</dbReference>